<gene>
    <name evidence="6" type="ORF">ACFPP9_08060</name>
</gene>
<dbReference type="InterPro" id="IPR018335">
    <property type="entry name" value="Tscrpt_reg_HTH_Crp-type_CS"/>
</dbReference>
<dbReference type="Pfam" id="PF00027">
    <property type="entry name" value="cNMP_binding"/>
    <property type="match status" value="1"/>
</dbReference>
<dbReference type="PROSITE" id="PS50042">
    <property type="entry name" value="CNMP_BINDING_3"/>
    <property type="match status" value="1"/>
</dbReference>
<dbReference type="RefSeq" id="WP_266342043.1">
    <property type="nucleotide sequence ID" value="NZ_JAPKNH010000001.1"/>
</dbReference>
<dbReference type="PANTHER" id="PTHR24567">
    <property type="entry name" value="CRP FAMILY TRANSCRIPTIONAL REGULATORY PROTEIN"/>
    <property type="match status" value="1"/>
</dbReference>
<dbReference type="Gene3D" id="1.10.10.10">
    <property type="entry name" value="Winged helix-like DNA-binding domain superfamily/Winged helix DNA-binding domain"/>
    <property type="match status" value="1"/>
</dbReference>
<dbReference type="InterPro" id="IPR050397">
    <property type="entry name" value="Env_Response_Regulators"/>
</dbReference>
<protein>
    <submittedName>
        <fullName evidence="6">Helix-turn-helix domain-containing protein</fullName>
    </submittedName>
</protein>
<keyword evidence="1" id="KW-0805">Transcription regulation</keyword>
<dbReference type="SUPFAM" id="SSF51206">
    <property type="entry name" value="cAMP-binding domain-like"/>
    <property type="match status" value="1"/>
</dbReference>
<evidence type="ECO:0000259" key="4">
    <source>
        <dbReference type="PROSITE" id="PS50042"/>
    </source>
</evidence>
<dbReference type="PROSITE" id="PS00042">
    <property type="entry name" value="HTH_CRP_1"/>
    <property type="match status" value="1"/>
</dbReference>
<proteinExistence type="predicted"/>
<dbReference type="Pfam" id="PF00325">
    <property type="entry name" value="Crp"/>
    <property type="match status" value="1"/>
</dbReference>
<evidence type="ECO:0000259" key="5">
    <source>
        <dbReference type="PROSITE" id="PS51063"/>
    </source>
</evidence>
<dbReference type="Gene3D" id="2.60.120.10">
    <property type="entry name" value="Jelly Rolls"/>
    <property type="match status" value="1"/>
</dbReference>
<dbReference type="PROSITE" id="PS51063">
    <property type="entry name" value="HTH_CRP_2"/>
    <property type="match status" value="1"/>
</dbReference>
<accession>A0ABW0PVF0</accession>
<organism evidence="6 7">
    <name type="scientific">Kaistia terrae</name>
    <dbReference type="NCBI Taxonomy" id="537017"/>
    <lineage>
        <taxon>Bacteria</taxon>
        <taxon>Pseudomonadati</taxon>
        <taxon>Pseudomonadota</taxon>
        <taxon>Alphaproteobacteria</taxon>
        <taxon>Hyphomicrobiales</taxon>
        <taxon>Kaistiaceae</taxon>
        <taxon>Kaistia</taxon>
    </lineage>
</organism>
<dbReference type="InterPro" id="IPR014710">
    <property type="entry name" value="RmlC-like_jellyroll"/>
</dbReference>
<sequence>MLTSVATTRNIVSEMKDRAASVIHSGSRFATSNVLGLMGVTVRYERGAEIFAEEEPAEYIYQIVSGTARTCKLLSNGRRQIGAFLMKGDYFGMEARDTHCFAAEAITDVTVHMISRSAAFAAAGREPEVARALWDITARNLDASQQHSLLLGRKTALEKIGSFLSEMAERQGCDDEIDLAMSRQDIADYLGLTIETVSRTMTQLECAGTIALPSSRHVVLKRHIELERLSLC</sequence>
<dbReference type="InterPro" id="IPR036388">
    <property type="entry name" value="WH-like_DNA-bd_sf"/>
</dbReference>
<dbReference type="SUPFAM" id="SSF46785">
    <property type="entry name" value="Winged helix' DNA-binding domain"/>
    <property type="match status" value="1"/>
</dbReference>
<evidence type="ECO:0000256" key="3">
    <source>
        <dbReference type="ARBA" id="ARBA00023163"/>
    </source>
</evidence>
<dbReference type="PANTHER" id="PTHR24567:SF75">
    <property type="entry name" value="FUMARATE AND NITRATE REDUCTION REGULATORY PROTEIN"/>
    <property type="match status" value="1"/>
</dbReference>
<evidence type="ECO:0000313" key="6">
    <source>
        <dbReference type="EMBL" id="MFC5515722.1"/>
    </source>
</evidence>
<dbReference type="Proteomes" id="UP001596150">
    <property type="component" value="Unassembled WGS sequence"/>
</dbReference>
<dbReference type="InterPro" id="IPR036390">
    <property type="entry name" value="WH_DNA-bd_sf"/>
</dbReference>
<dbReference type="CDD" id="cd00038">
    <property type="entry name" value="CAP_ED"/>
    <property type="match status" value="1"/>
</dbReference>
<evidence type="ECO:0000256" key="2">
    <source>
        <dbReference type="ARBA" id="ARBA00023125"/>
    </source>
</evidence>
<evidence type="ECO:0000256" key="1">
    <source>
        <dbReference type="ARBA" id="ARBA00023015"/>
    </source>
</evidence>
<dbReference type="InterPro" id="IPR012318">
    <property type="entry name" value="HTH_CRP"/>
</dbReference>
<dbReference type="InterPro" id="IPR018490">
    <property type="entry name" value="cNMP-bd_dom_sf"/>
</dbReference>
<comment type="caution">
    <text evidence="6">The sequence shown here is derived from an EMBL/GenBank/DDBJ whole genome shotgun (WGS) entry which is preliminary data.</text>
</comment>
<reference evidence="7" key="1">
    <citation type="journal article" date="2019" name="Int. J. Syst. Evol. Microbiol.">
        <title>The Global Catalogue of Microorganisms (GCM) 10K type strain sequencing project: providing services to taxonomists for standard genome sequencing and annotation.</title>
        <authorList>
            <consortium name="The Broad Institute Genomics Platform"/>
            <consortium name="The Broad Institute Genome Sequencing Center for Infectious Disease"/>
            <person name="Wu L."/>
            <person name="Ma J."/>
        </authorList>
    </citation>
    <scope>NUCLEOTIDE SEQUENCE [LARGE SCALE GENOMIC DNA]</scope>
    <source>
        <strain evidence="7">KACC 12633</strain>
    </source>
</reference>
<dbReference type="SMART" id="SM00100">
    <property type="entry name" value="cNMP"/>
    <property type="match status" value="1"/>
</dbReference>
<dbReference type="PRINTS" id="PR00034">
    <property type="entry name" value="HTHCRP"/>
</dbReference>
<dbReference type="EMBL" id="JBHSML010000003">
    <property type="protein sequence ID" value="MFC5515722.1"/>
    <property type="molecule type" value="Genomic_DNA"/>
</dbReference>
<keyword evidence="2" id="KW-0238">DNA-binding</keyword>
<dbReference type="CDD" id="cd00092">
    <property type="entry name" value="HTH_CRP"/>
    <property type="match status" value="1"/>
</dbReference>
<feature type="domain" description="Cyclic nucleotide-binding" evidence="4">
    <location>
        <begin position="44"/>
        <end position="92"/>
    </location>
</feature>
<evidence type="ECO:0000313" key="7">
    <source>
        <dbReference type="Proteomes" id="UP001596150"/>
    </source>
</evidence>
<keyword evidence="3" id="KW-0804">Transcription</keyword>
<dbReference type="SMART" id="SM00419">
    <property type="entry name" value="HTH_CRP"/>
    <property type="match status" value="1"/>
</dbReference>
<keyword evidence="7" id="KW-1185">Reference proteome</keyword>
<name>A0ABW0PVF0_9HYPH</name>
<dbReference type="InterPro" id="IPR000595">
    <property type="entry name" value="cNMP-bd_dom"/>
</dbReference>
<feature type="domain" description="HTH crp-type" evidence="5">
    <location>
        <begin position="154"/>
        <end position="223"/>
    </location>
</feature>